<protein>
    <submittedName>
        <fullName evidence="7">Integrative and conjugative element protein (TIGR02256 family)</fullName>
    </submittedName>
</protein>
<sequence length="159" mass="17817">MTVQLVLPRAIVEKMGTVLARAGRREIGGVLMARQREPGAFEIVEFSVDELSGQRAHFVRDHAYHNKFLGAFFDKTGHDYQNFNYIGEWHSHPELPILPSVTDIESMEGLVNGERDIPFAVLLVVRADSPNEFVAVATFHQRGTVPEPALLDIENIHVS</sequence>
<gene>
    <name evidence="7" type="ORF">H4W29_000310</name>
</gene>
<keyword evidence="5" id="KW-0482">Metalloprotease</keyword>
<reference evidence="7 8" key="1">
    <citation type="submission" date="2020-10" db="EMBL/GenBank/DDBJ databases">
        <title>Sequencing the genomes of 1000 actinobacteria strains.</title>
        <authorList>
            <person name="Klenk H.-P."/>
        </authorList>
    </citation>
    <scope>NUCLEOTIDE SEQUENCE [LARGE SCALE GENOMIC DNA]</scope>
    <source>
        <strain evidence="7 8">DSM 7307</strain>
    </source>
</reference>
<dbReference type="InterPro" id="IPR028090">
    <property type="entry name" value="JAB_dom_prok"/>
</dbReference>
<name>A0ABR9IIX1_RHIVS</name>
<keyword evidence="8" id="KW-1185">Reference proteome</keyword>
<evidence type="ECO:0000256" key="5">
    <source>
        <dbReference type="ARBA" id="ARBA00023049"/>
    </source>
</evidence>
<keyword evidence="4" id="KW-0862">Zinc</keyword>
<dbReference type="EMBL" id="JADBEC010000001">
    <property type="protein sequence ID" value="MBE1503129.1"/>
    <property type="molecule type" value="Genomic_DNA"/>
</dbReference>
<evidence type="ECO:0000313" key="8">
    <source>
        <dbReference type="Proteomes" id="UP000620262"/>
    </source>
</evidence>
<feature type="domain" description="JAB" evidence="6">
    <location>
        <begin position="11"/>
        <end position="126"/>
    </location>
</feature>
<evidence type="ECO:0000313" key="7">
    <source>
        <dbReference type="EMBL" id="MBE1503129.1"/>
    </source>
</evidence>
<evidence type="ECO:0000256" key="3">
    <source>
        <dbReference type="ARBA" id="ARBA00022801"/>
    </source>
</evidence>
<keyword evidence="1" id="KW-0645">Protease</keyword>
<dbReference type="RefSeq" id="WP_210332128.1">
    <property type="nucleotide sequence ID" value="NZ_BAAAVL010000003.1"/>
</dbReference>
<evidence type="ECO:0000259" key="6">
    <source>
        <dbReference type="Pfam" id="PF14464"/>
    </source>
</evidence>
<accession>A0ABR9IIX1</accession>
<dbReference type="Proteomes" id="UP000620262">
    <property type="component" value="Unassembled WGS sequence"/>
</dbReference>
<proteinExistence type="predicted"/>
<dbReference type="SUPFAM" id="SSF102712">
    <property type="entry name" value="JAB1/MPN domain"/>
    <property type="match status" value="1"/>
</dbReference>
<evidence type="ECO:0000256" key="1">
    <source>
        <dbReference type="ARBA" id="ARBA00022670"/>
    </source>
</evidence>
<organism evidence="7 8">
    <name type="scientific">Rhizobium viscosum</name>
    <name type="common">Arthrobacter viscosus</name>
    <dbReference type="NCBI Taxonomy" id="1673"/>
    <lineage>
        <taxon>Bacteria</taxon>
        <taxon>Pseudomonadati</taxon>
        <taxon>Pseudomonadota</taxon>
        <taxon>Alphaproteobacteria</taxon>
        <taxon>Hyphomicrobiales</taxon>
        <taxon>Rhizobiaceae</taxon>
        <taxon>Rhizobium/Agrobacterium group</taxon>
        <taxon>Rhizobium</taxon>
    </lineage>
</organism>
<comment type="caution">
    <text evidence="7">The sequence shown here is derived from an EMBL/GenBank/DDBJ whole genome shotgun (WGS) entry which is preliminary data.</text>
</comment>
<keyword evidence="2" id="KW-0479">Metal-binding</keyword>
<dbReference type="Gene3D" id="3.40.140.10">
    <property type="entry name" value="Cytidine Deaminase, domain 2"/>
    <property type="match status" value="1"/>
</dbReference>
<evidence type="ECO:0000256" key="4">
    <source>
        <dbReference type="ARBA" id="ARBA00022833"/>
    </source>
</evidence>
<dbReference type="Pfam" id="PF14464">
    <property type="entry name" value="Prok-JAB"/>
    <property type="match status" value="1"/>
</dbReference>
<keyword evidence="3" id="KW-0378">Hydrolase</keyword>
<evidence type="ECO:0000256" key="2">
    <source>
        <dbReference type="ARBA" id="ARBA00022723"/>
    </source>
</evidence>